<name>A0A9X9M5T7_GULGU</name>
<evidence type="ECO:0000256" key="1">
    <source>
        <dbReference type="SAM" id="MobiDB-lite"/>
    </source>
</evidence>
<evidence type="ECO:0000313" key="2">
    <source>
        <dbReference type="EMBL" id="VCX37361.1"/>
    </source>
</evidence>
<dbReference type="AlphaFoldDB" id="A0A9X9M5T7"/>
<protein>
    <submittedName>
        <fullName evidence="2">Uncharacterized protein</fullName>
    </submittedName>
</protein>
<keyword evidence="3" id="KW-1185">Reference proteome</keyword>
<dbReference type="EMBL" id="CYRY02043174">
    <property type="protein sequence ID" value="VCX37361.1"/>
    <property type="molecule type" value="Genomic_DNA"/>
</dbReference>
<feature type="region of interest" description="Disordered" evidence="1">
    <location>
        <begin position="43"/>
        <end position="65"/>
    </location>
</feature>
<comment type="caution">
    <text evidence="2">The sequence shown here is derived from an EMBL/GenBank/DDBJ whole genome shotgun (WGS) entry which is preliminary data.</text>
</comment>
<feature type="region of interest" description="Disordered" evidence="1">
    <location>
        <begin position="1"/>
        <end position="27"/>
    </location>
</feature>
<sequence length="88" mass="9224">MEGSLLREIGPVDHPAGDDCVGKSGRDLGVHGEAVDVDVLLGGGRAEGSQQQEQHQRDATGAAGGRSLHFGFGAWQVASELERMWGVN</sequence>
<reference evidence="2 3" key="1">
    <citation type="submission" date="2018-10" db="EMBL/GenBank/DDBJ databases">
        <authorList>
            <person name="Ekblom R."/>
            <person name="Jareborg N."/>
        </authorList>
    </citation>
    <scope>NUCLEOTIDE SEQUENCE [LARGE SCALE GENOMIC DNA]</scope>
    <source>
        <tissue evidence="2">Muscle</tissue>
    </source>
</reference>
<evidence type="ECO:0000313" key="3">
    <source>
        <dbReference type="Proteomes" id="UP000269945"/>
    </source>
</evidence>
<accession>A0A9X9M5T7</accession>
<gene>
    <name evidence="2" type="ORF">BN2614_LOCUS12</name>
</gene>
<proteinExistence type="predicted"/>
<dbReference type="Proteomes" id="UP000269945">
    <property type="component" value="Unassembled WGS sequence"/>
</dbReference>
<organism evidence="2 3">
    <name type="scientific">Gulo gulo</name>
    <name type="common">Wolverine</name>
    <name type="synonym">Gluton</name>
    <dbReference type="NCBI Taxonomy" id="48420"/>
    <lineage>
        <taxon>Eukaryota</taxon>
        <taxon>Metazoa</taxon>
        <taxon>Chordata</taxon>
        <taxon>Craniata</taxon>
        <taxon>Vertebrata</taxon>
        <taxon>Euteleostomi</taxon>
        <taxon>Mammalia</taxon>
        <taxon>Eutheria</taxon>
        <taxon>Laurasiatheria</taxon>
        <taxon>Carnivora</taxon>
        <taxon>Caniformia</taxon>
        <taxon>Musteloidea</taxon>
        <taxon>Mustelidae</taxon>
        <taxon>Guloninae</taxon>
        <taxon>Gulo</taxon>
    </lineage>
</organism>
<feature type="compositionally biased region" description="Basic and acidic residues" evidence="1">
    <location>
        <begin position="15"/>
        <end position="27"/>
    </location>
</feature>